<feature type="transmembrane region" description="Helical" evidence="2">
    <location>
        <begin position="45"/>
        <end position="66"/>
    </location>
</feature>
<evidence type="ECO:0000313" key="3">
    <source>
        <dbReference type="EMBL" id="AYA36813.1"/>
    </source>
</evidence>
<evidence type="ECO:0000256" key="2">
    <source>
        <dbReference type="SAM" id="Phobius"/>
    </source>
</evidence>
<proteinExistence type="predicted"/>
<gene>
    <name evidence="3" type="ORF">D3Y59_06935</name>
</gene>
<feature type="region of interest" description="Disordered" evidence="1">
    <location>
        <begin position="159"/>
        <end position="212"/>
    </location>
</feature>
<dbReference type="OrthoDB" id="863638at2"/>
<evidence type="ECO:0008006" key="5">
    <source>
        <dbReference type="Google" id="ProtNLM"/>
    </source>
</evidence>
<keyword evidence="2" id="KW-1133">Transmembrane helix</keyword>
<feature type="compositionally biased region" description="Low complexity" evidence="1">
    <location>
        <begin position="298"/>
        <end position="307"/>
    </location>
</feature>
<feature type="region of interest" description="Disordered" evidence="1">
    <location>
        <begin position="89"/>
        <end position="144"/>
    </location>
</feature>
<keyword evidence="2" id="KW-0812">Transmembrane</keyword>
<feature type="compositionally biased region" description="Basic residues" evidence="1">
    <location>
        <begin position="181"/>
        <end position="193"/>
    </location>
</feature>
<evidence type="ECO:0000256" key="1">
    <source>
        <dbReference type="SAM" id="MobiDB-lite"/>
    </source>
</evidence>
<name>A0A3B7R000_9BACT</name>
<reference evidence="3 4" key="1">
    <citation type="submission" date="2018-09" db="EMBL/GenBank/DDBJ databases">
        <title>Hymenobacter medium sp. nov., isolated from R2A medium.</title>
        <authorList>
            <person name="Yingchao G."/>
        </authorList>
    </citation>
    <scope>NUCLEOTIDE SEQUENCE [LARGE SCALE GENOMIC DNA]</scope>
    <source>
        <strain evidence="4">sh-6</strain>
    </source>
</reference>
<dbReference type="EMBL" id="CP032317">
    <property type="protein sequence ID" value="AYA36813.1"/>
    <property type="molecule type" value="Genomic_DNA"/>
</dbReference>
<dbReference type="Proteomes" id="UP000262802">
    <property type="component" value="Chromosome"/>
</dbReference>
<protein>
    <recommendedName>
        <fullName evidence="5">Outer membrane protein beta-barrel domain-containing protein</fullName>
    </recommendedName>
</protein>
<organism evidence="3 4">
    <name type="scientific">Hymenobacter oligotrophus</name>
    <dbReference type="NCBI Taxonomy" id="2319843"/>
    <lineage>
        <taxon>Bacteria</taxon>
        <taxon>Pseudomonadati</taxon>
        <taxon>Bacteroidota</taxon>
        <taxon>Cytophagia</taxon>
        <taxon>Cytophagales</taxon>
        <taxon>Hymenobacteraceae</taxon>
        <taxon>Hymenobacter</taxon>
    </lineage>
</organism>
<dbReference type="RefSeq" id="WP_119444391.1">
    <property type="nucleotide sequence ID" value="NZ_CP032317.1"/>
</dbReference>
<evidence type="ECO:0000313" key="4">
    <source>
        <dbReference type="Proteomes" id="UP000262802"/>
    </source>
</evidence>
<feature type="compositionally biased region" description="Low complexity" evidence="1">
    <location>
        <begin position="117"/>
        <end position="138"/>
    </location>
</feature>
<feature type="compositionally biased region" description="Low complexity" evidence="1">
    <location>
        <begin position="195"/>
        <end position="209"/>
    </location>
</feature>
<keyword evidence="2" id="KW-0472">Membrane</keyword>
<keyword evidence="4" id="KW-1185">Reference proteome</keyword>
<dbReference type="KEGG" id="hyh:D3Y59_06935"/>
<sequence>MTEHDPQEFFRELHDKLHDFGAEPPADAWAGIQSRLPQKKKDRRLFFYLSTAAALLLLGVTLLGGFHRFNMPFGQGAPGAAQPVAVGAANTGGQTANTGVQPNEQPANPGADSYRNARAADAQTATAQATPEGAPAEPLGGTYASASPALARKRNTLGAPDARTGLAPATTSPNYATAGKGGRRTPRAARSKHLGGLAAAPAGSTAARSRAGRFGKGQAVASLGSRAAATRAGRNTFAAASNTAASREQGLSRKSLRRVARPKTGQALASLSGAETTDAAAARKGSSGRIKGASQLLEPTAPAVALVEPEEPEVQRTRRNSRKPQSRRARIIKGLSVELLAGAAYSYRHLSGSGTVAQRQLTSLERPAVGYSGQLNVAYALNRRAKVSAGLGYTDYASRYRYQVQKSNGGVLKVDQRDVYRFMLVPVQLQYKLAGNHRYALGWLAGGTLGVYAGGRTTEGSACNCTQNNDPAADARYRSFTVAANAGAFLDYNLTPDVRLLLRPTLQYHLTSLTAPDAGLLQRRPVSVGLQTGLSFNLKEPKRPAPAIAKH</sequence>
<feature type="compositionally biased region" description="Low complexity" evidence="1">
    <location>
        <begin position="238"/>
        <end position="247"/>
    </location>
</feature>
<accession>A0A3B7R000</accession>
<feature type="region of interest" description="Disordered" evidence="1">
    <location>
        <begin position="238"/>
        <end position="327"/>
    </location>
</feature>
<feature type="compositionally biased region" description="Basic residues" evidence="1">
    <location>
        <begin position="317"/>
        <end position="327"/>
    </location>
</feature>
<feature type="compositionally biased region" description="Polar residues" evidence="1">
    <location>
        <begin position="91"/>
        <end position="106"/>
    </location>
</feature>
<dbReference type="AlphaFoldDB" id="A0A3B7R000"/>